<dbReference type="Gene3D" id="3.20.20.70">
    <property type="entry name" value="Aldolase class I"/>
    <property type="match status" value="1"/>
</dbReference>
<comment type="cofactor">
    <cofactor evidence="1">
        <name>Zn(2+)</name>
        <dbReference type="ChEBI" id="CHEBI:29105"/>
    </cofactor>
</comment>
<name>A0AAU8CS48_9HYPH</name>
<gene>
    <name evidence="5" type="ORF">ABVK50_03145</name>
</gene>
<keyword evidence="3" id="KW-0479">Metal-binding</keyword>
<keyword evidence="4" id="KW-0862">Zinc</keyword>
<dbReference type="InterPro" id="IPR013785">
    <property type="entry name" value="Aldolase_TIM"/>
</dbReference>
<evidence type="ECO:0000256" key="4">
    <source>
        <dbReference type="ARBA" id="ARBA00022833"/>
    </source>
</evidence>
<dbReference type="PANTHER" id="PTHR37418">
    <property type="entry name" value="3-KETO-5-AMINOHEXANOATE CLEAVAGE ENZYME-RELATED"/>
    <property type="match status" value="1"/>
</dbReference>
<dbReference type="AlphaFoldDB" id="A0AAU8CS48"/>
<proteinExistence type="predicted"/>
<keyword evidence="2" id="KW-0808">Transferase</keyword>
<evidence type="ECO:0000313" key="5">
    <source>
        <dbReference type="EMBL" id="XCG49629.1"/>
    </source>
</evidence>
<dbReference type="InterPro" id="IPR008567">
    <property type="entry name" value="BKACE"/>
</dbReference>
<evidence type="ECO:0000256" key="1">
    <source>
        <dbReference type="ARBA" id="ARBA00001947"/>
    </source>
</evidence>
<dbReference type="RefSeq" id="WP_353642836.1">
    <property type="nucleotide sequence ID" value="NZ_CP159253.1"/>
</dbReference>
<dbReference type="PANTHER" id="PTHR37418:SF2">
    <property type="entry name" value="3-KETO-5-AMINOHEXANOATE CLEAVAGE ENZYME"/>
    <property type="match status" value="1"/>
</dbReference>
<dbReference type="EMBL" id="CP159253">
    <property type="protein sequence ID" value="XCG49629.1"/>
    <property type="molecule type" value="Genomic_DNA"/>
</dbReference>
<dbReference type="Pfam" id="PF05853">
    <property type="entry name" value="BKACE"/>
    <property type="match status" value="1"/>
</dbReference>
<sequence length="296" mass="31499">MNNEIFITCAVTGAGAGPKKNPHVPVTPEQIAADVLAVAEAGAAIAHVHVRDPETTDGSRDVKLYAEVLERVRDRNKDIIVNMTAGMGGDLVLDAEYPTKAVVGTDLVNQKTRLLHVEALRPNICTLDCGSYNVGEGNLVYISTPEQIREGAALIRGYGVKPELEVFDLGHLDFVMKLIGEGAFAEPAMIQFCLGVNWGAPATTTAMKAMADAARGADVVWSAFGVGRMQMPMVAQAVLLGGNVRVGLEDNIWLDRGVPATNVVLVQRAREIVERMGVRIMSSAATRDRLGLGAAA</sequence>
<protein>
    <submittedName>
        <fullName evidence="5">3-keto-5-aminohexanoate cleavage protein</fullName>
    </submittedName>
</protein>
<evidence type="ECO:0000256" key="2">
    <source>
        <dbReference type="ARBA" id="ARBA00022679"/>
    </source>
</evidence>
<dbReference type="GO" id="GO:0043720">
    <property type="term" value="F:3-keto-5-aminohexanoate cleavage activity"/>
    <property type="evidence" value="ECO:0007669"/>
    <property type="project" value="InterPro"/>
</dbReference>
<evidence type="ECO:0000256" key="3">
    <source>
        <dbReference type="ARBA" id="ARBA00022723"/>
    </source>
</evidence>
<accession>A0AAU8CS48</accession>
<reference evidence="5" key="1">
    <citation type="submission" date="2024-06" db="EMBL/GenBank/DDBJ databases">
        <title>Mesorhizobium karijinii sp. nov., a symbiont of the iconic Swainsona formosa from arid Australia.</title>
        <authorList>
            <person name="Hill Y.J."/>
            <person name="Watkin E.L.J."/>
            <person name="O'Hara G.W."/>
            <person name="Terpolilli J."/>
            <person name="Tye M.L."/>
            <person name="Kohlmeier M.G."/>
        </authorList>
    </citation>
    <scope>NUCLEOTIDE SEQUENCE</scope>
    <source>
        <strain evidence="5">WSM2240</strain>
    </source>
</reference>
<organism evidence="5">
    <name type="scientific">Mesorhizobium sp. WSM2240</name>
    <dbReference type="NCBI Taxonomy" id="3228851"/>
    <lineage>
        <taxon>Bacteria</taxon>
        <taxon>Pseudomonadati</taxon>
        <taxon>Pseudomonadota</taxon>
        <taxon>Alphaproteobacteria</taxon>
        <taxon>Hyphomicrobiales</taxon>
        <taxon>Phyllobacteriaceae</taxon>
        <taxon>Mesorhizobium</taxon>
    </lineage>
</organism>
<dbReference type="GO" id="GO:0046872">
    <property type="term" value="F:metal ion binding"/>
    <property type="evidence" value="ECO:0007669"/>
    <property type="project" value="UniProtKB-KW"/>
</dbReference>